<dbReference type="PANTHER" id="PTHR47163:SF2">
    <property type="entry name" value="SI:DKEY-17M8.2"/>
    <property type="match status" value="1"/>
</dbReference>
<proteinExistence type="predicted"/>
<dbReference type="PANTHER" id="PTHR47163">
    <property type="entry name" value="DDE_TNP_IS1595 DOMAIN-CONTAINING PROTEIN"/>
    <property type="match status" value="1"/>
</dbReference>
<reference evidence="2" key="1">
    <citation type="submission" date="2015-07" db="EMBL/GenBank/DDBJ databases">
        <title>MeaNS - Measles Nucleotide Surveillance Program.</title>
        <authorList>
            <person name="Tran T."/>
            <person name="Druce J."/>
        </authorList>
    </citation>
    <scope>NUCLEOTIDE SEQUENCE</scope>
    <source>
        <strain evidence="2">UCB-OBI-ISO-001</strain>
        <tissue evidence="2">Gonad</tissue>
    </source>
</reference>
<dbReference type="InterPro" id="IPR053164">
    <property type="entry name" value="IS1016-like_transposase"/>
</dbReference>
<organism evidence="2">
    <name type="scientific">Octopus bimaculoides</name>
    <name type="common">California two-spotted octopus</name>
    <dbReference type="NCBI Taxonomy" id="37653"/>
    <lineage>
        <taxon>Eukaryota</taxon>
        <taxon>Metazoa</taxon>
        <taxon>Spiralia</taxon>
        <taxon>Lophotrochozoa</taxon>
        <taxon>Mollusca</taxon>
        <taxon>Cephalopoda</taxon>
        <taxon>Coleoidea</taxon>
        <taxon>Octopodiformes</taxon>
        <taxon>Octopoda</taxon>
        <taxon>Incirrata</taxon>
        <taxon>Octopodidae</taxon>
        <taxon>Octopus</taxon>
    </lineage>
</organism>
<dbReference type="EMBL" id="KQ420640">
    <property type="protein sequence ID" value="KOF79738.1"/>
    <property type="molecule type" value="Genomic_DNA"/>
</dbReference>
<gene>
    <name evidence="2" type="ORF">OCBIM_22029068mg</name>
</gene>
<evidence type="ECO:0000259" key="1">
    <source>
        <dbReference type="Pfam" id="PF12762"/>
    </source>
</evidence>
<dbReference type="STRING" id="37653.A0A0L8GRY1"/>
<sequence length="217" mass="25212">MQASTENWFANSRLSFHKAALFIYRWAYNMTSIKFYEHELEMKANCVVDWNNYLREVCAAHILANPRVIGGPNMTVEINKSVFTKRKNCIGCQLLNSGFLESATTLLPIIEDNIRLGTTIISDEWSAYKHIINIGHFQHLTVNHSLHFVSPINGAHTQNIERLWKSTYEKSKRQNSTHRCLLDSYMCKFKWQQEIGLKVLDPCNSIPQHIVDFWPPQ</sequence>
<name>A0A0L8GRY1_OCTBM</name>
<dbReference type="Pfam" id="PF12762">
    <property type="entry name" value="DDE_Tnp_IS1595"/>
    <property type="match status" value="1"/>
</dbReference>
<dbReference type="AlphaFoldDB" id="A0A0L8GRY1"/>
<feature type="domain" description="ISXO2-like transposase" evidence="1">
    <location>
        <begin position="101"/>
        <end position="192"/>
    </location>
</feature>
<protein>
    <recommendedName>
        <fullName evidence="1">ISXO2-like transposase domain-containing protein</fullName>
    </recommendedName>
</protein>
<accession>A0A0L8GRY1</accession>
<evidence type="ECO:0000313" key="2">
    <source>
        <dbReference type="EMBL" id="KOF79738.1"/>
    </source>
</evidence>
<dbReference type="InterPro" id="IPR024445">
    <property type="entry name" value="Tnp_ISXO2-like"/>
</dbReference>